<protein>
    <submittedName>
        <fullName evidence="1">Uncharacterized protein</fullName>
    </submittedName>
</protein>
<organism evidence="1 2">
    <name type="scientific">Araneus ventricosus</name>
    <name type="common">Orbweaver spider</name>
    <name type="synonym">Epeira ventricosa</name>
    <dbReference type="NCBI Taxonomy" id="182803"/>
    <lineage>
        <taxon>Eukaryota</taxon>
        <taxon>Metazoa</taxon>
        <taxon>Ecdysozoa</taxon>
        <taxon>Arthropoda</taxon>
        <taxon>Chelicerata</taxon>
        <taxon>Arachnida</taxon>
        <taxon>Araneae</taxon>
        <taxon>Araneomorphae</taxon>
        <taxon>Entelegynae</taxon>
        <taxon>Araneoidea</taxon>
        <taxon>Araneidae</taxon>
        <taxon>Araneus</taxon>
    </lineage>
</organism>
<dbReference type="EMBL" id="BGPR01002531">
    <property type="protein sequence ID" value="GBM74986.1"/>
    <property type="molecule type" value="Genomic_DNA"/>
</dbReference>
<sequence length="197" mass="22231">MRIFLKSTLPPSASQIKVTFDPSSTGPIVSSIRCPLSSIMLTSRGGTAKRKKAEGKKQEPEPILYMHSFQSERIDKSLYTSRMTRTELRKEMGFKSIGMSDSSRTICEWKCDLQELKESKNLNGFLPPDFIIPDAKLLILSGRPDSIHELVMVQEKFLMHSCNQFRKGSIYLQIFLYTLGAGANSKAPDRAFCMKVL</sequence>
<keyword evidence="2" id="KW-1185">Reference proteome</keyword>
<evidence type="ECO:0000313" key="2">
    <source>
        <dbReference type="Proteomes" id="UP000499080"/>
    </source>
</evidence>
<reference evidence="1 2" key="1">
    <citation type="journal article" date="2019" name="Sci. Rep.">
        <title>Orb-weaving spider Araneus ventricosus genome elucidates the spidroin gene catalogue.</title>
        <authorList>
            <person name="Kono N."/>
            <person name="Nakamura H."/>
            <person name="Ohtoshi R."/>
            <person name="Moran D.A.P."/>
            <person name="Shinohara A."/>
            <person name="Yoshida Y."/>
            <person name="Fujiwara M."/>
            <person name="Mori M."/>
            <person name="Tomita M."/>
            <person name="Arakawa K."/>
        </authorList>
    </citation>
    <scope>NUCLEOTIDE SEQUENCE [LARGE SCALE GENOMIC DNA]</scope>
</reference>
<gene>
    <name evidence="1" type="ORF">AVEN_231518_1</name>
</gene>
<proteinExistence type="predicted"/>
<dbReference type="Proteomes" id="UP000499080">
    <property type="component" value="Unassembled WGS sequence"/>
</dbReference>
<dbReference type="AlphaFoldDB" id="A0A4Y2ID45"/>
<comment type="caution">
    <text evidence="1">The sequence shown here is derived from an EMBL/GenBank/DDBJ whole genome shotgun (WGS) entry which is preliminary data.</text>
</comment>
<evidence type="ECO:0000313" key="1">
    <source>
        <dbReference type="EMBL" id="GBM74986.1"/>
    </source>
</evidence>
<name>A0A4Y2ID45_ARAVE</name>
<accession>A0A4Y2ID45</accession>